<name>Q0B4Z9_BURCM</name>
<accession>Q0B4Z9</accession>
<evidence type="ECO:0000313" key="1">
    <source>
        <dbReference type="EMBL" id="ABI90774.1"/>
    </source>
</evidence>
<sequence>MNVHDAVITWALPAPPPLRHMCAARSRRRPLRFVASSLRRLPLTGPDTLLKGALVQTIEELNEEFFKNVDQIATELLVGFDLKHSGNVDGLHVPLLRWLDFRLRTIDPRPRQIYASDRFPKSLDGPVASAFRSLERTIQNGDDINPFQSKGLLRSDSSGKRRSERTDLLWADWGIHHLHLAEASTDDYFSARGDFLLFAMFGVAVALFIDIRPHSGDSLLFAREDLIRVVARNWPAVIEPFELKGMLAREREASDGDRKVLRKSGLDAPLVIDGKAYFSPGGGVTTASTPGKVTDAMLKLRQNVRALAQHILEPGGQFLTALPKARRQACHFSMQLTPRGVAVCERSIDHAWTFPDAKFDGTDTFFAEISDALSPPWVKQALQEAVTRARTDAQAS</sequence>
<dbReference type="KEGG" id="bam:Bamb_5226"/>
<reference evidence="1" key="1">
    <citation type="submission" date="2006-08" db="EMBL/GenBank/DDBJ databases">
        <title>Complete sequence of Chromosome 2 of Burkholderia cepacia AMMD.</title>
        <authorList>
            <consortium name="US DOE Joint Genome Institute"/>
            <person name="Copeland A."/>
            <person name="Lucas S."/>
            <person name="Lapidus A."/>
            <person name="Barry K."/>
            <person name="Detter J.C."/>
            <person name="Glavina del Rio T."/>
            <person name="Hammon N."/>
            <person name="Israni S."/>
            <person name="Pitluck S."/>
            <person name="Bruce D."/>
            <person name="Chain P."/>
            <person name="Malfatti S."/>
            <person name="Shin M."/>
            <person name="Vergez L."/>
            <person name="Schmutz J."/>
            <person name="Larimer F."/>
            <person name="Land M."/>
            <person name="Hauser L."/>
            <person name="Kyrpides N."/>
            <person name="Kim E."/>
            <person name="Parke J."/>
            <person name="Coenye T."/>
            <person name="Konstantinidis K."/>
            <person name="Ramette A."/>
            <person name="Tiedje J."/>
            <person name="Richardson P."/>
        </authorList>
    </citation>
    <scope>NUCLEOTIDE SEQUENCE</scope>
    <source>
        <strain evidence="1">AMMD</strain>
    </source>
</reference>
<keyword evidence="2" id="KW-1185">Reference proteome</keyword>
<gene>
    <name evidence="1" type="ordered locus">Bamb_5226</name>
</gene>
<dbReference type="eggNOG" id="ENOG5032ZWY">
    <property type="taxonomic scope" value="Bacteria"/>
</dbReference>
<dbReference type="Proteomes" id="UP000000662">
    <property type="component" value="Chromosome 2"/>
</dbReference>
<evidence type="ECO:0000313" key="2">
    <source>
        <dbReference type="Proteomes" id="UP000000662"/>
    </source>
</evidence>
<proteinExistence type="predicted"/>
<protein>
    <submittedName>
        <fullName evidence="1">Uncharacterized protein</fullName>
    </submittedName>
</protein>
<organism evidence="1 2">
    <name type="scientific">Burkholderia ambifaria (strain ATCC BAA-244 / DSM 16087 / CCUG 44356 / LMG 19182 / AMMD)</name>
    <name type="common">Burkholderia cepacia (strain AMMD)</name>
    <dbReference type="NCBI Taxonomy" id="339670"/>
    <lineage>
        <taxon>Bacteria</taxon>
        <taxon>Pseudomonadati</taxon>
        <taxon>Pseudomonadota</taxon>
        <taxon>Betaproteobacteria</taxon>
        <taxon>Burkholderiales</taxon>
        <taxon>Burkholderiaceae</taxon>
        <taxon>Burkholderia</taxon>
        <taxon>Burkholderia cepacia complex</taxon>
    </lineage>
</organism>
<dbReference type="EMBL" id="CP000441">
    <property type="protein sequence ID" value="ABI90774.1"/>
    <property type="molecule type" value="Genomic_DNA"/>
</dbReference>
<dbReference type="AlphaFoldDB" id="Q0B4Z9"/>